<gene>
    <name evidence="1" type="ORF">HGRIS_006266</name>
</gene>
<reference evidence="2" key="1">
    <citation type="submission" date="2024-06" db="EMBL/GenBank/DDBJ databases">
        <title>Multi-omics analyses provide insights into the biosynthesis of the anticancer antibiotic pleurotin in Hohenbuehelia grisea.</title>
        <authorList>
            <person name="Weaver J.A."/>
            <person name="Alberti F."/>
        </authorList>
    </citation>
    <scope>NUCLEOTIDE SEQUENCE [LARGE SCALE GENOMIC DNA]</scope>
    <source>
        <strain evidence="2">T-177</strain>
    </source>
</reference>
<organism evidence="1 2">
    <name type="scientific">Hohenbuehelia grisea</name>
    <dbReference type="NCBI Taxonomy" id="104357"/>
    <lineage>
        <taxon>Eukaryota</taxon>
        <taxon>Fungi</taxon>
        <taxon>Dikarya</taxon>
        <taxon>Basidiomycota</taxon>
        <taxon>Agaricomycotina</taxon>
        <taxon>Agaricomycetes</taxon>
        <taxon>Agaricomycetidae</taxon>
        <taxon>Agaricales</taxon>
        <taxon>Pleurotineae</taxon>
        <taxon>Pleurotaceae</taxon>
        <taxon>Hohenbuehelia</taxon>
    </lineage>
</organism>
<dbReference type="Proteomes" id="UP001556367">
    <property type="component" value="Unassembled WGS sequence"/>
</dbReference>
<sequence length="225" mass="24124">MALISRDGSLHLEAANDISDQSFRCYMCLGTVKANQARSHVATHILKSMRGVEEELPGSNVASMPCGFCGRSGAPGCSEVYLTKGNSPQAQGNCAHAHKFQYQPALKVTSSTPSTNVPILCTIQGCTGFVGSLRTAVWKYNMPEHIRICHPQYSPDGLTDGAPLPADLASRMLITYQEELLVGIPEDKIPLQSAATAPNTTTLTLPATRNSIRLSGCPPAKRRKV</sequence>
<comment type="caution">
    <text evidence="1">The sequence shown here is derived from an EMBL/GenBank/DDBJ whole genome shotgun (WGS) entry which is preliminary data.</text>
</comment>
<accession>A0ABR3K219</accession>
<protein>
    <recommendedName>
        <fullName evidence="3">C2H2-type domain-containing protein</fullName>
    </recommendedName>
</protein>
<proteinExistence type="predicted"/>
<dbReference type="EMBL" id="JASNQZ010000001">
    <property type="protein sequence ID" value="KAL0961307.1"/>
    <property type="molecule type" value="Genomic_DNA"/>
</dbReference>
<keyword evidence="2" id="KW-1185">Reference proteome</keyword>
<name>A0ABR3K219_9AGAR</name>
<evidence type="ECO:0008006" key="3">
    <source>
        <dbReference type="Google" id="ProtNLM"/>
    </source>
</evidence>
<evidence type="ECO:0000313" key="2">
    <source>
        <dbReference type="Proteomes" id="UP001556367"/>
    </source>
</evidence>
<evidence type="ECO:0000313" key="1">
    <source>
        <dbReference type="EMBL" id="KAL0961307.1"/>
    </source>
</evidence>